<keyword evidence="4" id="KW-0472">Membrane</keyword>
<dbReference type="SMART" id="SM00267">
    <property type="entry name" value="GGDEF"/>
    <property type="match status" value="1"/>
</dbReference>
<feature type="region of interest" description="Disordered" evidence="3">
    <location>
        <begin position="1"/>
        <end position="21"/>
    </location>
</feature>
<dbReference type="NCBIfam" id="TIGR00254">
    <property type="entry name" value="GGDEF"/>
    <property type="match status" value="1"/>
</dbReference>
<organism evidence="6 7">
    <name type="scientific">Novosphingobium ovatum</name>
    <dbReference type="NCBI Taxonomy" id="1908523"/>
    <lineage>
        <taxon>Bacteria</taxon>
        <taxon>Pseudomonadati</taxon>
        <taxon>Pseudomonadota</taxon>
        <taxon>Alphaproteobacteria</taxon>
        <taxon>Sphingomonadales</taxon>
        <taxon>Sphingomonadaceae</taxon>
        <taxon>Novosphingobium</taxon>
    </lineage>
</organism>
<protein>
    <recommendedName>
        <fullName evidence="1">diguanylate cyclase</fullName>
        <ecNumber evidence="1">2.7.7.65</ecNumber>
    </recommendedName>
</protein>
<dbReference type="SUPFAM" id="SSF55073">
    <property type="entry name" value="Nucleotide cyclase"/>
    <property type="match status" value="1"/>
</dbReference>
<comment type="caution">
    <text evidence="6">The sequence shown here is derived from an EMBL/GenBank/DDBJ whole genome shotgun (WGS) entry which is preliminary data.</text>
</comment>
<keyword evidence="4" id="KW-0812">Transmembrane</keyword>
<dbReference type="Gene3D" id="3.30.70.270">
    <property type="match status" value="1"/>
</dbReference>
<name>A0ABW9X9Y1_9SPHN</name>
<dbReference type="PANTHER" id="PTHR45138">
    <property type="entry name" value="REGULATORY COMPONENTS OF SENSORY TRANSDUCTION SYSTEM"/>
    <property type="match status" value="1"/>
</dbReference>
<feature type="transmembrane region" description="Helical" evidence="4">
    <location>
        <begin position="417"/>
        <end position="435"/>
    </location>
</feature>
<accession>A0ABW9X9Y1</accession>
<dbReference type="InterPro" id="IPR011623">
    <property type="entry name" value="7TMR_DISM_rcpt_extracell_dom1"/>
</dbReference>
<dbReference type="EC" id="2.7.7.65" evidence="1"/>
<dbReference type="InterPro" id="IPR029787">
    <property type="entry name" value="Nucleotide_cyclase"/>
</dbReference>
<feature type="compositionally biased region" description="Basic and acidic residues" evidence="3">
    <location>
        <begin position="635"/>
        <end position="657"/>
    </location>
</feature>
<comment type="catalytic activity">
    <reaction evidence="2">
        <text>2 GTP = 3',3'-c-di-GMP + 2 diphosphate</text>
        <dbReference type="Rhea" id="RHEA:24898"/>
        <dbReference type="ChEBI" id="CHEBI:33019"/>
        <dbReference type="ChEBI" id="CHEBI:37565"/>
        <dbReference type="ChEBI" id="CHEBI:58805"/>
        <dbReference type="EC" id="2.7.7.65"/>
    </reaction>
</comment>
<feature type="transmembrane region" description="Helical" evidence="4">
    <location>
        <begin position="295"/>
        <end position="312"/>
    </location>
</feature>
<evidence type="ECO:0000259" key="5">
    <source>
        <dbReference type="PROSITE" id="PS50887"/>
    </source>
</evidence>
<evidence type="ECO:0000313" key="6">
    <source>
        <dbReference type="EMBL" id="NBC35312.1"/>
    </source>
</evidence>
<reference evidence="7" key="1">
    <citation type="submission" date="2020-01" db="EMBL/GenBank/DDBJ databases">
        <title>Sphingomonas sp. strain CSW-10.</title>
        <authorList>
            <person name="Chen W.-M."/>
        </authorList>
    </citation>
    <scope>NUCLEOTIDE SEQUENCE [LARGE SCALE GENOMIC DNA]</scope>
    <source>
        <strain evidence="7">FSY-8</strain>
    </source>
</reference>
<keyword evidence="7" id="KW-1185">Reference proteome</keyword>
<dbReference type="PROSITE" id="PS50887">
    <property type="entry name" value="GGDEF"/>
    <property type="match status" value="1"/>
</dbReference>
<gene>
    <name evidence="6" type="ORF">GTZ99_01920</name>
</gene>
<feature type="transmembrane region" description="Helical" evidence="4">
    <location>
        <begin position="356"/>
        <end position="373"/>
    </location>
</feature>
<evidence type="ECO:0000256" key="3">
    <source>
        <dbReference type="SAM" id="MobiDB-lite"/>
    </source>
</evidence>
<feature type="transmembrane region" description="Helical" evidence="4">
    <location>
        <begin position="333"/>
        <end position="350"/>
    </location>
</feature>
<keyword evidence="4" id="KW-1133">Transmembrane helix</keyword>
<dbReference type="InterPro" id="IPR050469">
    <property type="entry name" value="Diguanylate_Cyclase"/>
</dbReference>
<dbReference type="CDD" id="cd01949">
    <property type="entry name" value="GGDEF"/>
    <property type="match status" value="1"/>
</dbReference>
<dbReference type="Pfam" id="PF00990">
    <property type="entry name" value="GGDEF"/>
    <property type="match status" value="1"/>
</dbReference>
<feature type="transmembrane region" description="Helical" evidence="4">
    <location>
        <begin position="385"/>
        <end position="405"/>
    </location>
</feature>
<sequence>MSRFLGAPGLTGPAPSRPAQAGRGGWVVALIATLLMLWQLPMMQATQRSDAQTANWVAGANSAPSAFARQTIALMPCVARARTGDDPLPLLQGRGAMTCTQSSHQFGPGDYWVRLDLSGTLGDQSRTQDAGGMHLRFLPDWQRNAQLYALLADGRMVAVSLDNHHLSGLSRIGGHISLRLGMLAMLGDAPDQPVRAVLLRVEGAINSNGPISQPLLMSDTAIDHGELLEMAIYGAYAGICFALLIYNLTIWLPVRERFQLTYCLMTVAMMAYGWAHSGAWSLLWPDSDMDHRLRFNYAAIAVTAALALQFFQDFLDGNRLGRHVRLAGVATHRLLWAVAVMILVVPPHLLPLADRLFTYAFAPLPVVVSALLIDGMRRNHDSARFLLLSWAVPAAISLAHILHSLHLLDLSVLFEHLTMLAMTAQALLSALAMAIRIKTIVQERDAARAQEQSARILADIDPLTGLLNRRALLERTLLAGPEAADDPASVPGRRWGRRAEDRQRALLGVPGAGPRLRLLLLDIDHFKSVNDEHGHNLGDEVLRRLAEVLQRHGSHRGLVSRLGGEEFAVLGLTSQVTPELAEALLAAVREMALPEGLRITASLGMATGTAARISDWQALYEKADAALYQAKADGRDQIVDSDHPASEGEKPRMEYDTAKPALPPVQMQQPRRTIPGAPR</sequence>
<proteinExistence type="predicted"/>
<feature type="transmembrane region" description="Helical" evidence="4">
    <location>
        <begin position="230"/>
        <end position="248"/>
    </location>
</feature>
<evidence type="ECO:0000313" key="7">
    <source>
        <dbReference type="Proteomes" id="UP000753724"/>
    </source>
</evidence>
<evidence type="ECO:0000256" key="4">
    <source>
        <dbReference type="SAM" id="Phobius"/>
    </source>
</evidence>
<dbReference type="Proteomes" id="UP000753724">
    <property type="component" value="Unassembled WGS sequence"/>
</dbReference>
<dbReference type="EMBL" id="JAAAPO010000001">
    <property type="protein sequence ID" value="NBC35312.1"/>
    <property type="molecule type" value="Genomic_DNA"/>
</dbReference>
<dbReference type="InterPro" id="IPR043128">
    <property type="entry name" value="Rev_trsase/Diguanyl_cyclase"/>
</dbReference>
<evidence type="ECO:0000256" key="1">
    <source>
        <dbReference type="ARBA" id="ARBA00012528"/>
    </source>
</evidence>
<dbReference type="Pfam" id="PF07695">
    <property type="entry name" value="7TMR-DISM_7TM"/>
    <property type="match status" value="1"/>
</dbReference>
<dbReference type="InterPro" id="IPR000160">
    <property type="entry name" value="GGDEF_dom"/>
</dbReference>
<feature type="region of interest" description="Disordered" evidence="3">
    <location>
        <begin position="635"/>
        <end position="679"/>
    </location>
</feature>
<evidence type="ECO:0000256" key="2">
    <source>
        <dbReference type="ARBA" id="ARBA00034247"/>
    </source>
</evidence>
<feature type="domain" description="GGDEF" evidence="5">
    <location>
        <begin position="514"/>
        <end position="643"/>
    </location>
</feature>
<feature type="transmembrane region" description="Helical" evidence="4">
    <location>
        <begin position="260"/>
        <end position="283"/>
    </location>
</feature>
<dbReference type="PANTHER" id="PTHR45138:SF9">
    <property type="entry name" value="DIGUANYLATE CYCLASE DGCM-RELATED"/>
    <property type="match status" value="1"/>
</dbReference>